<dbReference type="AlphaFoldDB" id="A0A937G3Y8"/>
<dbReference type="Pfam" id="PF00082">
    <property type="entry name" value="Peptidase_S8"/>
    <property type="match status" value="1"/>
</dbReference>
<evidence type="ECO:0000256" key="1">
    <source>
        <dbReference type="ARBA" id="ARBA00022670"/>
    </source>
</evidence>
<dbReference type="RefSeq" id="WP_202859514.1">
    <property type="nucleotide sequence ID" value="NZ_JAEUGD010000068.1"/>
</dbReference>
<dbReference type="PROSITE" id="PS00137">
    <property type="entry name" value="SUBTILASE_HIS"/>
    <property type="match status" value="1"/>
</dbReference>
<dbReference type="Gene3D" id="3.40.50.200">
    <property type="entry name" value="Peptidase S8/S53 domain"/>
    <property type="match status" value="1"/>
</dbReference>
<dbReference type="InterPro" id="IPR022398">
    <property type="entry name" value="Peptidase_S8_His-AS"/>
</dbReference>
<keyword evidence="9" id="KW-1185">Reference proteome</keyword>
<dbReference type="InterPro" id="IPR000209">
    <property type="entry name" value="Peptidase_S8/S53_dom"/>
</dbReference>
<dbReference type="InterPro" id="IPR015500">
    <property type="entry name" value="Peptidase_S8_subtilisin-rel"/>
</dbReference>
<dbReference type="GO" id="GO:0004252">
    <property type="term" value="F:serine-type endopeptidase activity"/>
    <property type="evidence" value="ECO:0007669"/>
    <property type="project" value="UniProtKB-UniRule"/>
</dbReference>
<dbReference type="Proteomes" id="UP000614216">
    <property type="component" value="Unassembled WGS sequence"/>
</dbReference>
<evidence type="ECO:0000256" key="3">
    <source>
        <dbReference type="ARBA" id="ARBA00022825"/>
    </source>
</evidence>
<dbReference type="PANTHER" id="PTHR42884:SF14">
    <property type="entry name" value="NEUROENDOCRINE CONVERTASE 1"/>
    <property type="match status" value="1"/>
</dbReference>
<feature type="domain" description="Secretion system C-terminal sorting" evidence="7">
    <location>
        <begin position="905"/>
        <end position="984"/>
    </location>
</feature>
<evidence type="ECO:0000256" key="4">
    <source>
        <dbReference type="PIRSR" id="PIRSR615500-1"/>
    </source>
</evidence>
<comment type="similarity">
    <text evidence="5">Belongs to the peptidase S8 family.</text>
</comment>
<gene>
    <name evidence="8" type="ORF">JMN32_26885</name>
</gene>
<comment type="caution">
    <text evidence="8">The sequence shown here is derived from an EMBL/GenBank/DDBJ whole genome shotgun (WGS) entry which is preliminary data.</text>
</comment>
<dbReference type="PROSITE" id="PS00138">
    <property type="entry name" value="SUBTILASE_SER"/>
    <property type="match status" value="1"/>
</dbReference>
<dbReference type="InterPro" id="IPR036852">
    <property type="entry name" value="Peptidase_S8/S53_dom_sf"/>
</dbReference>
<feature type="active site" description="Charge relay system" evidence="4 5">
    <location>
        <position position="279"/>
    </location>
</feature>
<evidence type="ECO:0000256" key="5">
    <source>
        <dbReference type="PROSITE-ProRule" id="PRU01240"/>
    </source>
</evidence>
<dbReference type="SUPFAM" id="SSF52743">
    <property type="entry name" value="Subtilisin-like"/>
    <property type="match status" value="1"/>
</dbReference>
<dbReference type="InterPro" id="IPR026444">
    <property type="entry name" value="Secre_tail"/>
</dbReference>
<reference evidence="8" key="1">
    <citation type="submission" date="2021-01" db="EMBL/GenBank/DDBJ databases">
        <title>Fulvivirga kasyanovii gen. nov., sp nov., a novel member of the phylum Bacteroidetes isolated from seawater in a mussel farm.</title>
        <authorList>
            <person name="Zhao L.-H."/>
            <person name="Wang Z.-J."/>
        </authorList>
    </citation>
    <scope>NUCLEOTIDE SEQUENCE</scope>
    <source>
        <strain evidence="8">29W222</strain>
    </source>
</reference>
<evidence type="ECO:0000313" key="8">
    <source>
        <dbReference type="EMBL" id="MBL6449968.1"/>
    </source>
</evidence>
<proteinExistence type="inferred from homology"/>
<dbReference type="PANTHER" id="PTHR42884">
    <property type="entry name" value="PROPROTEIN CONVERTASE SUBTILISIN/KEXIN-RELATED"/>
    <property type="match status" value="1"/>
</dbReference>
<dbReference type="CDD" id="cd07498">
    <property type="entry name" value="Peptidases_S8_15"/>
    <property type="match status" value="1"/>
</dbReference>
<keyword evidence="1 5" id="KW-0645">Protease</keyword>
<dbReference type="Pfam" id="PF18962">
    <property type="entry name" value="Por_Secre_tail"/>
    <property type="match status" value="1"/>
</dbReference>
<protein>
    <submittedName>
        <fullName evidence="8">S8 family serine peptidase</fullName>
    </submittedName>
</protein>
<dbReference type="PRINTS" id="PR00723">
    <property type="entry name" value="SUBTILISIN"/>
</dbReference>
<keyword evidence="3 5" id="KW-0720">Serine protease</keyword>
<feature type="domain" description="Peptidase S8/S53" evidence="6">
    <location>
        <begin position="272"/>
        <end position="554"/>
    </location>
</feature>
<keyword evidence="2 5" id="KW-0378">Hydrolase</keyword>
<feature type="active site" description="Charge relay system" evidence="4 5">
    <location>
        <position position="313"/>
    </location>
</feature>
<dbReference type="GO" id="GO:0016485">
    <property type="term" value="P:protein processing"/>
    <property type="evidence" value="ECO:0007669"/>
    <property type="project" value="TreeGrafter"/>
</dbReference>
<dbReference type="InterPro" id="IPR023828">
    <property type="entry name" value="Peptidase_S8_Ser-AS"/>
</dbReference>
<dbReference type="EMBL" id="JAEUGD010000068">
    <property type="protein sequence ID" value="MBL6449968.1"/>
    <property type="molecule type" value="Genomic_DNA"/>
</dbReference>
<feature type="active site" description="Charge relay system" evidence="4 5">
    <location>
        <position position="495"/>
    </location>
</feature>
<name>A0A937G3Y8_9BACT</name>
<dbReference type="NCBIfam" id="TIGR04183">
    <property type="entry name" value="Por_Secre_tail"/>
    <property type="match status" value="1"/>
</dbReference>
<evidence type="ECO:0000256" key="2">
    <source>
        <dbReference type="ARBA" id="ARBA00022801"/>
    </source>
</evidence>
<evidence type="ECO:0000259" key="6">
    <source>
        <dbReference type="Pfam" id="PF00082"/>
    </source>
</evidence>
<sequence>MRPNLLIPHARRYWNVDHALKLAFLVCILLTSTSLAFSQKYFYYYNGEKQALELNTNYVYLVIPSNVSDSNQLKVLVDESVQVTKFDLDNSAKTMKSVAKFDNAPSEYWAELKLKNRMSADEYLQYLKELEKLDAIKNAAPYFTNKDGDKVGISQYFNVKLRTQDNYSRLSKMAEEFDAVIVGQNPFMPLWYTLKCKENAKNNALELANKFYETGVYEHAEPSLLLEGIAQDPNDPLYNDQWGLNNTGQYGGTVGVDINANNAWDITKGSGDVVVAVLDHGFEMNHPDLQGNTFGTGFNTGTGTSPAQVLGSHGTACAGIISASQDNNRGVSGVAPNSKIMSISNSLLSGPTTIQELANGINWAWQNGADIISNSWGHNSLVSGLIDNAITNALTNGRGGLGTIVVFSAGNSNNAVIYPASSNPDIIAVGASDDCGLRVDPTSGSSCMSWNSFQGSCFGAPLDVMAPGATISTTDRQGGTGYSTNDYTGGFGGTSAACPFVAGVAALILSVNPCLTHDEVEDIIEQTAQKVGGYTYSPTVGRPNGTWNNQMGYGLVDAEAAVQAAQQMLPSNGGFDIYAKDRPFDIGNEPNPDSGPMWISEDIWVRQNLDGGTSHQNPEFKIFSPNGVYVKIRNKSTVTSDCANLSLYFSKASTGLVWPNHWINYSLSGVLNGDKVNTVSIPPIAPGGTYTVEIPWYPPNPADFVNDIHHFCLLARIESPADPMFNELNGVGVSGNVRRNNNIVWKNVQVYDVNISNFSSLYVRGTEKGLNKIDLLFWDRGFEDKIEKPFFDRGGEINVKVDPEFFERIKEADLQEIKIIDQNTLHIASSKARISGIPVYGDETFSMHFAFGADVGEGEEVILDVLQQNTEKGTLEGGERFVITNTRKGYFNEASKLDVKKDNLVYPNPADSEIYLKYEVLSDDSEVEISIHNILDAQQSIKLYSGKMQRGERFEKYDIHKLKKGVYILQLKVGDKVTTERVVVE</sequence>
<accession>A0A937G3Y8</accession>
<organism evidence="8 9">
    <name type="scientific">Fulvivirga marina</name>
    <dbReference type="NCBI Taxonomy" id="2494733"/>
    <lineage>
        <taxon>Bacteria</taxon>
        <taxon>Pseudomonadati</taxon>
        <taxon>Bacteroidota</taxon>
        <taxon>Cytophagia</taxon>
        <taxon>Cytophagales</taxon>
        <taxon>Fulvivirgaceae</taxon>
        <taxon>Fulvivirga</taxon>
    </lineage>
</organism>
<evidence type="ECO:0000313" key="9">
    <source>
        <dbReference type="Proteomes" id="UP000614216"/>
    </source>
</evidence>
<dbReference type="InterPro" id="IPR034054">
    <property type="entry name" value="Pep_S8_PrcA"/>
</dbReference>
<evidence type="ECO:0000259" key="7">
    <source>
        <dbReference type="Pfam" id="PF18962"/>
    </source>
</evidence>
<dbReference type="GO" id="GO:0016020">
    <property type="term" value="C:membrane"/>
    <property type="evidence" value="ECO:0007669"/>
    <property type="project" value="TreeGrafter"/>
</dbReference>
<dbReference type="PROSITE" id="PS51892">
    <property type="entry name" value="SUBTILASE"/>
    <property type="match status" value="1"/>
</dbReference>